<keyword evidence="6" id="KW-0217">Developmental protein</keyword>
<keyword evidence="10" id="KW-0965">Cell junction</keyword>
<evidence type="ECO:0000256" key="12">
    <source>
        <dbReference type="ARBA" id="ARBA00023136"/>
    </source>
</evidence>
<dbReference type="EMBL" id="JBFNXX010000002">
    <property type="protein sequence ID" value="MEW9918604.1"/>
    <property type="molecule type" value="Genomic_DNA"/>
</dbReference>
<dbReference type="SUPFAM" id="SSF51206">
    <property type="entry name" value="cAMP-binding domain-like"/>
    <property type="match status" value="1"/>
</dbReference>
<comment type="subcellular location">
    <subcellularLocation>
        <location evidence="3">Cell junction</location>
        <location evidence="3">Tight junction</location>
    </subcellularLocation>
    <subcellularLocation>
        <location evidence="1">Lateral cell membrane</location>
    </subcellularLocation>
    <subcellularLocation>
        <location evidence="2">Membrane</location>
        <topology evidence="2">Multi-pass membrane protein</topology>
    </subcellularLocation>
</comment>
<evidence type="ECO:0000256" key="13">
    <source>
        <dbReference type="ARBA" id="ARBA00023180"/>
    </source>
</evidence>
<dbReference type="CDD" id="cd00038">
    <property type="entry name" value="CAP_ED"/>
    <property type="match status" value="1"/>
</dbReference>
<dbReference type="PROSITE" id="PS50042">
    <property type="entry name" value="CNMP_BINDING_3"/>
    <property type="match status" value="1"/>
</dbReference>
<evidence type="ECO:0000256" key="8">
    <source>
        <dbReference type="ARBA" id="ARBA00022692"/>
    </source>
</evidence>
<dbReference type="PANTHER" id="PTHR12101">
    <property type="entry name" value="POPEYE DOMAIN CONTAINING PROTEIN"/>
    <property type="match status" value="1"/>
</dbReference>
<feature type="transmembrane region" description="Helical" evidence="14">
    <location>
        <begin position="6"/>
        <end position="25"/>
    </location>
</feature>
<feature type="transmembrane region" description="Helical" evidence="14">
    <location>
        <begin position="32"/>
        <end position="51"/>
    </location>
</feature>
<comment type="caution">
    <text evidence="16">The sequence shown here is derived from an EMBL/GenBank/DDBJ whole genome shotgun (WGS) entry which is preliminary data.</text>
</comment>
<dbReference type="InterPro" id="IPR014710">
    <property type="entry name" value="RmlC-like_jellyroll"/>
</dbReference>
<keyword evidence="17" id="KW-1185">Reference proteome</keyword>
<dbReference type="PANTHER" id="PTHR12101:SF17">
    <property type="entry name" value="BLOOD VESSEL EPICARDIAL SUBSTANCE"/>
    <property type="match status" value="1"/>
</dbReference>
<keyword evidence="13" id="KW-0325">Glycoprotein</keyword>
<keyword evidence="9" id="KW-0130">Cell adhesion</keyword>
<sequence length="233" mass="25694">MQAILQYASSAEAFVHLATVCYVLGLLTRKELVLRVFLLLGTTFYILYYFHITDTPLWDAIVASLLIGTANLIVIFRIFRERSTWGMSEEMLGLYRSFPNFNPGQFRRMMARAEIIRDCPETTLLEEGVAPGKLYLTITDGFVVSRGTQHAGIGPGTFLGEVSFLLGGPATAHVAARRGNSYVVWDTARLARLMDKSPAMANAITVLLSKDVARKLAGSFPVRARSVLPSSLT</sequence>
<keyword evidence="8 14" id="KW-0812">Transmembrane</keyword>
<comment type="similarity">
    <text evidence="4">Belongs to the popeye family.</text>
</comment>
<dbReference type="InterPro" id="IPR000595">
    <property type="entry name" value="cNMP-bd_dom"/>
</dbReference>
<evidence type="ECO:0000256" key="10">
    <source>
        <dbReference type="ARBA" id="ARBA00022949"/>
    </source>
</evidence>
<evidence type="ECO:0000256" key="4">
    <source>
        <dbReference type="ARBA" id="ARBA00007146"/>
    </source>
</evidence>
<feature type="domain" description="Cyclic nucleotide-binding" evidence="15">
    <location>
        <begin position="97"/>
        <end position="194"/>
    </location>
</feature>
<dbReference type="InterPro" id="IPR006916">
    <property type="entry name" value="POPDC1-3"/>
</dbReference>
<dbReference type="Gene3D" id="2.60.120.10">
    <property type="entry name" value="Jelly Rolls"/>
    <property type="match status" value="1"/>
</dbReference>
<dbReference type="Pfam" id="PF04831">
    <property type="entry name" value="POPDC1-3"/>
    <property type="match status" value="1"/>
</dbReference>
<evidence type="ECO:0000256" key="5">
    <source>
        <dbReference type="ARBA" id="ARBA00022427"/>
    </source>
</evidence>
<dbReference type="InterPro" id="IPR055272">
    <property type="entry name" value="POPDC1-3_dom"/>
</dbReference>
<evidence type="ECO:0000256" key="1">
    <source>
        <dbReference type="ARBA" id="ARBA00004124"/>
    </source>
</evidence>
<keyword evidence="11 14" id="KW-1133">Transmembrane helix</keyword>
<protein>
    <recommendedName>
        <fullName evidence="15">Cyclic nucleotide-binding domain-containing protein</fullName>
    </recommendedName>
</protein>
<reference evidence="16 17" key="1">
    <citation type="submission" date="2024-07" db="EMBL/GenBank/DDBJ databases">
        <title>Marimonas sp.nov., isolated from tidal-flat sediment.</title>
        <authorList>
            <person name="Jayan J.N."/>
            <person name="Lee S.S."/>
        </authorList>
    </citation>
    <scope>NUCLEOTIDE SEQUENCE [LARGE SCALE GENOMIC DNA]</scope>
    <source>
        <strain evidence="16 17">MJW-29</strain>
    </source>
</reference>
<evidence type="ECO:0000313" key="16">
    <source>
        <dbReference type="EMBL" id="MEW9918604.1"/>
    </source>
</evidence>
<evidence type="ECO:0000256" key="11">
    <source>
        <dbReference type="ARBA" id="ARBA00022989"/>
    </source>
</evidence>
<keyword evidence="7" id="KW-1003">Cell membrane</keyword>
<gene>
    <name evidence="16" type="ORF">AB2B41_03245</name>
</gene>
<name>A0ABV3RI22_9RHOB</name>
<evidence type="ECO:0000256" key="7">
    <source>
        <dbReference type="ARBA" id="ARBA00022475"/>
    </source>
</evidence>
<dbReference type="RefSeq" id="WP_367876308.1">
    <property type="nucleotide sequence ID" value="NZ_JBFNXX010000002.1"/>
</dbReference>
<proteinExistence type="inferred from homology"/>
<organism evidence="16 17">
    <name type="scientific">Sulfitobacter sediminis</name>
    <dbReference type="NCBI Taxonomy" id="3234186"/>
    <lineage>
        <taxon>Bacteria</taxon>
        <taxon>Pseudomonadati</taxon>
        <taxon>Pseudomonadota</taxon>
        <taxon>Alphaproteobacteria</taxon>
        <taxon>Rhodobacterales</taxon>
        <taxon>Roseobacteraceae</taxon>
        <taxon>Sulfitobacter</taxon>
    </lineage>
</organism>
<evidence type="ECO:0000313" key="17">
    <source>
        <dbReference type="Proteomes" id="UP001556098"/>
    </source>
</evidence>
<accession>A0ABV3RI22</accession>
<dbReference type="InterPro" id="IPR018490">
    <property type="entry name" value="cNMP-bd_dom_sf"/>
</dbReference>
<keyword evidence="5" id="KW-0796">Tight junction</keyword>
<evidence type="ECO:0000256" key="2">
    <source>
        <dbReference type="ARBA" id="ARBA00004141"/>
    </source>
</evidence>
<feature type="transmembrane region" description="Helical" evidence="14">
    <location>
        <begin position="57"/>
        <end position="79"/>
    </location>
</feature>
<evidence type="ECO:0000256" key="6">
    <source>
        <dbReference type="ARBA" id="ARBA00022473"/>
    </source>
</evidence>
<evidence type="ECO:0000256" key="9">
    <source>
        <dbReference type="ARBA" id="ARBA00022889"/>
    </source>
</evidence>
<dbReference type="Proteomes" id="UP001556098">
    <property type="component" value="Unassembled WGS sequence"/>
</dbReference>
<evidence type="ECO:0000256" key="14">
    <source>
        <dbReference type="SAM" id="Phobius"/>
    </source>
</evidence>
<evidence type="ECO:0000259" key="15">
    <source>
        <dbReference type="PROSITE" id="PS50042"/>
    </source>
</evidence>
<keyword evidence="12 14" id="KW-0472">Membrane</keyword>
<evidence type="ECO:0000256" key="3">
    <source>
        <dbReference type="ARBA" id="ARBA00004435"/>
    </source>
</evidence>